<dbReference type="GO" id="GO:0009401">
    <property type="term" value="P:phosphoenolpyruvate-dependent sugar phosphotransferase system"/>
    <property type="evidence" value="ECO:0007669"/>
    <property type="project" value="UniProtKB-KW"/>
</dbReference>
<protein>
    <recommendedName>
        <fullName evidence="6 16">Phosphoenolpyruvate-protein phosphotransferase</fullName>
        <ecNumber evidence="5 16">2.7.3.9</ecNumber>
    </recommendedName>
    <alternativeName>
        <fullName evidence="15 16">Phosphotransferase system, enzyme I</fullName>
    </alternativeName>
</protein>
<dbReference type="GO" id="GO:0008965">
    <property type="term" value="F:phosphoenolpyruvate-protein phosphotransferase activity"/>
    <property type="evidence" value="ECO:0007669"/>
    <property type="project" value="UniProtKB-EC"/>
</dbReference>
<evidence type="ECO:0000256" key="5">
    <source>
        <dbReference type="ARBA" id="ARBA00012232"/>
    </source>
</evidence>
<feature type="domain" description="Phosphotransferase system enzyme I N-terminal" evidence="22">
    <location>
        <begin position="26"/>
        <end position="142"/>
    </location>
</feature>
<dbReference type="PROSITE" id="PS00742">
    <property type="entry name" value="PEP_ENZYMES_2"/>
    <property type="match status" value="1"/>
</dbReference>
<dbReference type="PIRSF" id="PIRSF000732">
    <property type="entry name" value="PTS_enzyme_I"/>
    <property type="match status" value="1"/>
</dbReference>
<feature type="binding site" evidence="19">
    <location>
        <position position="466"/>
    </location>
    <ligand>
        <name>Mg(2+)</name>
        <dbReference type="ChEBI" id="CHEBI:18420"/>
    </ligand>
</feature>
<evidence type="ECO:0000256" key="9">
    <source>
        <dbReference type="ARBA" id="ARBA00022597"/>
    </source>
</evidence>
<dbReference type="Gene3D" id="3.50.30.10">
    <property type="entry name" value="Phosphohistidine domain"/>
    <property type="match status" value="1"/>
</dbReference>
<comment type="subcellular location">
    <subcellularLocation>
        <location evidence="3 16">Cytoplasm</location>
    </subcellularLocation>
</comment>
<dbReference type="PANTHER" id="PTHR46244:SF6">
    <property type="entry name" value="PHOSPHOENOLPYRUVATE-PROTEIN PHOSPHOTRANSFERASE"/>
    <property type="match status" value="1"/>
</dbReference>
<evidence type="ECO:0000256" key="3">
    <source>
        <dbReference type="ARBA" id="ARBA00004496"/>
    </source>
</evidence>
<dbReference type="InterPro" id="IPR008731">
    <property type="entry name" value="PTS_EIN"/>
</dbReference>
<dbReference type="Gene3D" id="3.20.20.60">
    <property type="entry name" value="Phosphoenolpyruvate-binding domains"/>
    <property type="match status" value="1"/>
</dbReference>
<dbReference type="EMBL" id="SWCI01000002">
    <property type="protein sequence ID" value="TKB50665.1"/>
    <property type="molecule type" value="Genomic_DNA"/>
</dbReference>
<dbReference type="SUPFAM" id="SSF52009">
    <property type="entry name" value="Phosphohistidine domain"/>
    <property type="match status" value="1"/>
</dbReference>
<evidence type="ECO:0000256" key="1">
    <source>
        <dbReference type="ARBA" id="ARBA00000683"/>
    </source>
</evidence>
<dbReference type="InterPro" id="IPR036637">
    <property type="entry name" value="Phosphohistidine_dom_sf"/>
</dbReference>
<evidence type="ECO:0000256" key="17">
    <source>
        <dbReference type="PIRSR" id="PIRSR000732-1"/>
    </source>
</evidence>
<dbReference type="InterPro" id="IPR015813">
    <property type="entry name" value="Pyrv/PenolPyrv_kinase-like_dom"/>
</dbReference>
<dbReference type="GO" id="GO:0005737">
    <property type="term" value="C:cytoplasm"/>
    <property type="evidence" value="ECO:0007669"/>
    <property type="project" value="UniProtKB-SubCell"/>
</dbReference>
<feature type="active site" description="Proton donor" evidence="17">
    <location>
        <position position="513"/>
    </location>
</feature>
<evidence type="ECO:0000256" key="2">
    <source>
        <dbReference type="ARBA" id="ARBA00001946"/>
    </source>
</evidence>
<evidence type="ECO:0000256" key="10">
    <source>
        <dbReference type="ARBA" id="ARBA00022679"/>
    </source>
</evidence>
<evidence type="ECO:0000256" key="4">
    <source>
        <dbReference type="ARBA" id="ARBA00007837"/>
    </source>
</evidence>
<dbReference type="SUPFAM" id="SSF51621">
    <property type="entry name" value="Phosphoenolpyruvate/pyruvate domain"/>
    <property type="match status" value="1"/>
</dbReference>
<dbReference type="InterPro" id="IPR050499">
    <property type="entry name" value="PEP-utilizing_PTS_enzyme"/>
</dbReference>
<evidence type="ECO:0000256" key="7">
    <source>
        <dbReference type="ARBA" id="ARBA00022448"/>
    </source>
</evidence>
<evidence type="ECO:0000256" key="13">
    <source>
        <dbReference type="ARBA" id="ARBA00022777"/>
    </source>
</evidence>
<feature type="binding site" evidence="18">
    <location>
        <position position="310"/>
    </location>
    <ligand>
        <name>phosphoenolpyruvate</name>
        <dbReference type="ChEBI" id="CHEBI:58702"/>
    </ligand>
</feature>
<feature type="active site" description="Tele-phosphohistidine intermediate" evidence="17">
    <location>
        <position position="203"/>
    </location>
</feature>
<feature type="domain" description="PEP-utilising enzyme C-terminal" evidence="21">
    <location>
        <begin position="269"/>
        <end position="549"/>
    </location>
</feature>
<feature type="binding site" evidence="18">
    <location>
        <position position="476"/>
    </location>
    <ligand>
        <name>phosphoenolpyruvate</name>
        <dbReference type="ChEBI" id="CHEBI:58702"/>
    </ligand>
</feature>
<evidence type="ECO:0000313" key="23">
    <source>
        <dbReference type="EMBL" id="TKB50665.1"/>
    </source>
</evidence>
<name>A0A4U1BHC2_9GAMM</name>
<keyword evidence="10 16" id="KW-0808">Transferase</keyword>
<keyword evidence="7 16" id="KW-0813">Transport</keyword>
<dbReference type="InterPro" id="IPR040442">
    <property type="entry name" value="Pyrv_kinase-like_dom_sf"/>
</dbReference>
<dbReference type="InterPro" id="IPR036618">
    <property type="entry name" value="PtsI_HPr-bd_sf"/>
</dbReference>
<keyword evidence="14 16" id="KW-0460">Magnesium</keyword>
<evidence type="ECO:0000259" key="22">
    <source>
        <dbReference type="Pfam" id="PF05524"/>
    </source>
</evidence>
<dbReference type="GO" id="GO:0046872">
    <property type="term" value="F:metal ion binding"/>
    <property type="evidence" value="ECO:0007669"/>
    <property type="project" value="UniProtKB-KW"/>
</dbReference>
<evidence type="ECO:0000256" key="6">
    <source>
        <dbReference type="ARBA" id="ARBA00016544"/>
    </source>
</evidence>
<evidence type="ECO:0000259" key="20">
    <source>
        <dbReference type="Pfam" id="PF00391"/>
    </source>
</evidence>
<evidence type="ECO:0000256" key="18">
    <source>
        <dbReference type="PIRSR" id="PIRSR000732-2"/>
    </source>
</evidence>
<dbReference type="OrthoDB" id="9765468at2"/>
<keyword evidence="9 16" id="KW-0762">Sugar transport</keyword>
<proteinExistence type="inferred from homology"/>
<dbReference type="InterPro" id="IPR000121">
    <property type="entry name" value="PEP_util_C"/>
</dbReference>
<keyword evidence="13 16" id="KW-0418">Kinase</keyword>
<dbReference type="PANTHER" id="PTHR46244">
    <property type="entry name" value="PHOSPHOENOLPYRUVATE-PROTEIN PHOSPHOTRANSFERASE"/>
    <property type="match status" value="1"/>
</dbReference>
<dbReference type="InterPro" id="IPR008279">
    <property type="entry name" value="PEP-util_enz_mobile_dom"/>
</dbReference>
<keyword evidence="8 16" id="KW-0963">Cytoplasm</keyword>
<dbReference type="Pfam" id="PF05524">
    <property type="entry name" value="PEP-utilisers_N"/>
    <property type="match status" value="1"/>
</dbReference>
<evidence type="ECO:0000256" key="12">
    <source>
        <dbReference type="ARBA" id="ARBA00022723"/>
    </source>
</evidence>
<organism evidence="23 24">
    <name type="scientific">Ferrimonas sediminicola</name>
    <dbReference type="NCBI Taxonomy" id="2569538"/>
    <lineage>
        <taxon>Bacteria</taxon>
        <taxon>Pseudomonadati</taxon>
        <taxon>Pseudomonadota</taxon>
        <taxon>Gammaproteobacteria</taxon>
        <taxon>Alteromonadales</taxon>
        <taxon>Ferrimonadaceae</taxon>
        <taxon>Ferrimonas</taxon>
    </lineage>
</organism>
<feature type="binding site" evidence="19">
    <location>
        <position position="442"/>
    </location>
    <ligand>
        <name>Mg(2+)</name>
        <dbReference type="ChEBI" id="CHEBI:18420"/>
    </ligand>
</feature>
<dbReference type="Proteomes" id="UP000305674">
    <property type="component" value="Unassembled WGS sequence"/>
</dbReference>
<keyword evidence="23" id="KW-0670">Pyruvate</keyword>
<reference evidence="23 24" key="1">
    <citation type="submission" date="2019-04" db="EMBL/GenBank/DDBJ databases">
        <authorList>
            <person name="Hwang J.C."/>
        </authorList>
    </citation>
    <scope>NUCLEOTIDE SEQUENCE [LARGE SCALE GENOMIC DNA]</scope>
    <source>
        <strain evidence="23 24">IMCC35001</strain>
    </source>
</reference>
<feature type="domain" description="PEP-utilising enzyme mobile" evidence="20">
    <location>
        <begin position="170"/>
        <end position="238"/>
    </location>
</feature>
<comment type="function">
    <text evidence="16">General (non sugar-specific) component of the phosphoenolpyruvate-dependent sugar phosphotransferase system (sugar PTS). This major carbohydrate active-transport system catalyzes the phosphorylation of incoming sugar substrates concomitantly with their translocation across the cell membrane. Enzyme I transfers the phosphoryl group from phosphoenolpyruvate (PEP) to the phosphoryl carrier protein (HPr).</text>
</comment>
<feature type="binding site" evidence="18">
    <location>
        <begin position="465"/>
        <end position="466"/>
    </location>
    <ligand>
        <name>phosphoenolpyruvate</name>
        <dbReference type="ChEBI" id="CHEBI:58702"/>
    </ligand>
</feature>
<accession>A0A4U1BHC2</accession>
<dbReference type="InterPro" id="IPR023151">
    <property type="entry name" value="PEP_util_CS"/>
</dbReference>
<dbReference type="InterPro" id="IPR006318">
    <property type="entry name" value="PTS_EI-like"/>
</dbReference>
<evidence type="ECO:0000256" key="14">
    <source>
        <dbReference type="ARBA" id="ARBA00022842"/>
    </source>
</evidence>
<dbReference type="PRINTS" id="PR01736">
    <property type="entry name" value="PHPHTRNFRASE"/>
</dbReference>
<dbReference type="InterPro" id="IPR024692">
    <property type="entry name" value="PTS_EI"/>
</dbReference>
<feature type="binding site" evidence="18">
    <location>
        <position position="346"/>
    </location>
    <ligand>
        <name>phosphoenolpyruvate</name>
        <dbReference type="ChEBI" id="CHEBI:58702"/>
    </ligand>
</feature>
<evidence type="ECO:0000256" key="15">
    <source>
        <dbReference type="ARBA" id="ARBA00033235"/>
    </source>
</evidence>
<dbReference type="EC" id="2.7.3.9" evidence="5 16"/>
<dbReference type="NCBIfam" id="TIGR01417">
    <property type="entry name" value="PTS_I_fam"/>
    <property type="match status" value="1"/>
</dbReference>
<dbReference type="Pfam" id="PF00391">
    <property type="entry name" value="PEP-utilizers"/>
    <property type="match status" value="1"/>
</dbReference>
<evidence type="ECO:0000256" key="16">
    <source>
        <dbReference type="PIRNR" id="PIRNR000732"/>
    </source>
</evidence>
<comment type="catalytic activity">
    <reaction evidence="1 16">
        <text>L-histidyl-[protein] + phosphoenolpyruvate = N(pros)-phospho-L-histidyl-[protein] + pyruvate</text>
        <dbReference type="Rhea" id="RHEA:23880"/>
        <dbReference type="Rhea" id="RHEA-COMP:9745"/>
        <dbReference type="Rhea" id="RHEA-COMP:9746"/>
        <dbReference type="ChEBI" id="CHEBI:15361"/>
        <dbReference type="ChEBI" id="CHEBI:29979"/>
        <dbReference type="ChEBI" id="CHEBI:58702"/>
        <dbReference type="ChEBI" id="CHEBI:64837"/>
        <dbReference type="EC" id="2.7.3.9"/>
    </reaction>
</comment>
<dbReference type="GO" id="GO:0016301">
    <property type="term" value="F:kinase activity"/>
    <property type="evidence" value="ECO:0007669"/>
    <property type="project" value="UniProtKB-KW"/>
</dbReference>
<evidence type="ECO:0000313" key="24">
    <source>
        <dbReference type="Proteomes" id="UP000305674"/>
    </source>
</evidence>
<evidence type="ECO:0000256" key="11">
    <source>
        <dbReference type="ARBA" id="ARBA00022683"/>
    </source>
</evidence>
<keyword evidence="12 16" id="KW-0479">Metal-binding</keyword>
<dbReference type="SUPFAM" id="SSF47831">
    <property type="entry name" value="Enzyme I of the PEP:sugar phosphotransferase system HPr-binding (sub)domain"/>
    <property type="match status" value="1"/>
</dbReference>
<keyword evidence="11 16" id="KW-0598">Phosphotransferase system</keyword>
<dbReference type="Pfam" id="PF02896">
    <property type="entry name" value="PEP-utilizers_C"/>
    <property type="match status" value="1"/>
</dbReference>
<evidence type="ECO:0000256" key="19">
    <source>
        <dbReference type="PIRSR" id="PIRSR000732-3"/>
    </source>
</evidence>
<dbReference type="Gene3D" id="1.10.274.10">
    <property type="entry name" value="PtsI, HPr-binding domain"/>
    <property type="match status" value="1"/>
</dbReference>
<evidence type="ECO:0000259" key="21">
    <source>
        <dbReference type="Pfam" id="PF02896"/>
    </source>
</evidence>
<comment type="cofactor">
    <cofactor evidence="2 16 19">
        <name>Mg(2+)</name>
        <dbReference type="ChEBI" id="CHEBI:18420"/>
    </cofactor>
</comment>
<gene>
    <name evidence="23" type="primary">ptsP</name>
    <name evidence="23" type="ORF">FCL40_05830</name>
</gene>
<dbReference type="AlphaFoldDB" id="A0A4U1BHC2"/>
<comment type="similarity">
    <text evidence="4 16">Belongs to the PEP-utilizing enzyme family.</text>
</comment>
<sequence length="579" mass="64053">MPIYRQHGLTPQGGHGVSHTFVAQVLSTGLVRGTLYRCHRRFNPVDHSRIGKQQIPTELSHIDQALASELDALDALQTQALSETERELVEADRLMLQDEELKRDLHQHVTLHHCNAASAFERVLSPMVDEISGIEEPNLQKRASELQQLKQRLIQHALGHRCPLPKSLSPKQILVVDYLSPAEFLRYPEIGGLVVSQATYQDHLAILARGMQVPLLVLSPEELAPLPHGADVLLDGEQATVTVTPSRVQSEAFDARLANYLQRQQLIEEDARSPALTADGKEISIGANVSTLAELPQVERYGCQEIGLLRTELLFMDRLSMPNAQEQYLAYRTIADAVSPHPVTIRLFDFGADKVMEEENLEEANPALGHRGVRLGLERPHLLLPQLRAIARLSQTHPVRMLVPMVNQVEELDMLADLYDQATADLPMEQKRVKPELGVMIETPASVMNIDALAARLDFISIGTNDLTQYLYAADRNDPTLSKLYTPVSPAMVRALAWVCSRAKARGMSITLCGEMASDIKALPLLVGLGIDGLSMVPTQRPVIKGALSALSVSRCQKLLQRALQSQTTRELTSILNSL</sequence>
<evidence type="ECO:0000256" key="8">
    <source>
        <dbReference type="ARBA" id="ARBA00022490"/>
    </source>
</evidence>
<keyword evidence="24" id="KW-1185">Reference proteome</keyword>
<comment type="caution">
    <text evidence="23">The sequence shown here is derived from an EMBL/GenBank/DDBJ whole genome shotgun (WGS) entry which is preliminary data.</text>
</comment>